<dbReference type="Proteomes" id="UP001196509">
    <property type="component" value="Unassembled WGS sequence"/>
</dbReference>
<dbReference type="InterPro" id="IPR026286">
    <property type="entry name" value="MaiA/AMDase"/>
</dbReference>
<dbReference type="PANTHER" id="PTHR40267:SF1">
    <property type="entry name" value="BLR3294 PROTEIN"/>
    <property type="match status" value="1"/>
</dbReference>
<gene>
    <name evidence="1" type="ORF">K1W69_05065</name>
</gene>
<accession>A0AAE2ZIF9</accession>
<dbReference type="Pfam" id="PF17645">
    <property type="entry name" value="Amdase"/>
    <property type="match status" value="1"/>
</dbReference>
<evidence type="ECO:0000313" key="1">
    <source>
        <dbReference type="EMBL" id="MBW8636554.1"/>
    </source>
</evidence>
<dbReference type="RefSeq" id="WP_220227230.1">
    <property type="nucleotide sequence ID" value="NZ_JAICBX010000001.1"/>
</dbReference>
<dbReference type="AlphaFoldDB" id="A0AAE2ZIF9"/>
<evidence type="ECO:0000313" key="2">
    <source>
        <dbReference type="Proteomes" id="UP001196509"/>
    </source>
</evidence>
<protein>
    <submittedName>
        <fullName evidence="1">Asp/Glu racemase</fullName>
    </submittedName>
</protein>
<sequence>MLKFHYDLDPERDRLATYGIIVLKTDETLEKEFGVLLDRASVVHYSRIESEALVTPETLRLMEARIPQSTAMLPEGANYNAVAYGCTSGATTIGAQKVADAVNSVIPDVPVTDPITATIARLRSIDARKICLLTPYIPSVTDAMAAKLTGEGFEIVASGSFYEERESAVVRISQASVLAAVEALAQQADADAVFVSCTNLPTIDILEEARKRTGSDVFSSNSALAWHLQTIARRSQ</sequence>
<name>A0AAE2ZIF9_9HYPH</name>
<organism evidence="1 2">
    <name type="scientific">Flavimaribacter sediminis</name>
    <dbReference type="NCBI Taxonomy" id="2865987"/>
    <lineage>
        <taxon>Bacteria</taxon>
        <taxon>Pseudomonadati</taxon>
        <taxon>Pseudomonadota</taxon>
        <taxon>Alphaproteobacteria</taxon>
        <taxon>Hyphomicrobiales</taxon>
        <taxon>Rhizobiaceae</taxon>
        <taxon>Flavimaribacter</taxon>
    </lineage>
</organism>
<dbReference type="PIRSF" id="PIRSF015736">
    <property type="entry name" value="MI"/>
    <property type="match status" value="1"/>
</dbReference>
<dbReference type="InterPro" id="IPR053714">
    <property type="entry name" value="Iso_Racemase_Enz_sf"/>
</dbReference>
<dbReference type="PANTHER" id="PTHR40267">
    <property type="entry name" value="BLR3294 PROTEIN"/>
    <property type="match status" value="1"/>
</dbReference>
<dbReference type="Gene3D" id="3.40.50.12500">
    <property type="match status" value="1"/>
</dbReference>
<comment type="caution">
    <text evidence="1">The sequence shown here is derived from an EMBL/GenBank/DDBJ whole genome shotgun (WGS) entry which is preliminary data.</text>
</comment>
<keyword evidence="2" id="KW-1185">Reference proteome</keyword>
<proteinExistence type="predicted"/>
<reference evidence="1" key="1">
    <citation type="submission" date="2021-08" db="EMBL/GenBank/DDBJ databases">
        <title>Hoeflea bacterium WL0058 sp. nov., isolated from the sediment.</title>
        <authorList>
            <person name="Wang L."/>
            <person name="Zhang D."/>
        </authorList>
    </citation>
    <scope>NUCLEOTIDE SEQUENCE</scope>
    <source>
        <strain evidence="1">WL0058</strain>
    </source>
</reference>
<dbReference type="EMBL" id="JAICBX010000001">
    <property type="protein sequence ID" value="MBW8636554.1"/>
    <property type="molecule type" value="Genomic_DNA"/>
</dbReference>